<name>A0ABY5TXN0_9MOLU</name>
<sequence>MNALPFVLTNNNSWITNNFVLSLIIYQTSFIVIQLIIFSLMNIFPNNKIKKEFNKQIDFTKISSNDYRTSEHMIGISFICFLLQIPSYFSQLIFSLEGYGVFVFVSSFVYILISLTHLFIQMTINSKLRIDKFERTQYYELNRLKFVYKPFSYKSFKITFKNKTNWAIKMYDLRSKIHEYKIFYEGQNLTRKDKNLTLITEEKGKKSFTDFNTIFNNTYPQECMDDHFLEEFYQYLSIWSSFFRYTRRFNRKANNFKIEITDKKGTKIISLDEFKGVLLENSLALLYNKKTVDRTIFEKAERYLNYKSPFEPVWWWDFPF</sequence>
<dbReference type="RefSeq" id="WP_259430539.1">
    <property type="nucleotide sequence ID" value="NZ_CP103424.1"/>
</dbReference>
<dbReference type="Proteomes" id="UP001059819">
    <property type="component" value="Chromosome"/>
</dbReference>
<keyword evidence="1" id="KW-0812">Transmembrane</keyword>
<feature type="transmembrane region" description="Helical" evidence="1">
    <location>
        <begin position="99"/>
        <end position="120"/>
    </location>
</feature>
<feature type="transmembrane region" description="Helical" evidence="1">
    <location>
        <begin position="73"/>
        <end position="93"/>
    </location>
</feature>
<keyword evidence="1" id="KW-1133">Transmembrane helix</keyword>
<feature type="transmembrane region" description="Helical" evidence="1">
    <location>
        <begin position="20"/>
        <end position="44"/>
    </location>
</feature>
<protein>
    <submittedName>
        <fullName evidence="2">Uncharacterized protein</fullName>
    </submittedName>
</protein>
<keyword evidence="3" id="KW-1185">Reference proteome</keyword>
<organism evidence="2 3">
    <name type="scientific">Mycoplasma cottewii</name>
    <dbReference type="NCBI Taxonomy" id="51364"/>
    <lineage>
        <taxon>Bacteria</taxon>
        <taxon>Bacillati</taxon>
        <taxon>Mycoplasmatota</taxon>
        <taxon>Mollicutes</taxon>
        <taxon>Mycoplasmataceae</taxon>
        <taxon>Mycoplasma</taxon>
    </lineage>
</organism>
<proteinExistence type="predicted"/>
<evidence type="ECO:0000313" key="2">
    <source>
        <dbReference type="EMBL" id="UWD35397.1"/>
    </source>
</evidence>
<evidence type="ECO:0000256" key="1">
    <source>
        <dbReference type="SAM" id="Phobius"/>
    </source>
</evidence>
<dbReference type="EMBL" id="CP103424">
    <property type="protein sequence ID" value="UWD35397.1"/>
    <property type="molecule type" value="Genomic_DNA"/>
</dbReference>
<evidence type="ECO:0000313" key="3">
    <source>
        <dbReference type="Proteomes" id="UP001059819"/>
    </source>
</evidence>
<gene>
    <name evidence="2" type="ORF">NX779_02035</name>
</gene>
<reference evidence="2" key="1">
    <citation type="submission" date="2022-08" db="EMBL/GenBank/DDBJ databases">
        <title>Complete genome sequence of Mycoplasma cottewii type strain VIS.</title>
        <authorList>
            <person name="Spergser J."/>
        </authorList>
    </citation>
    <scope>NUCLEOTIDE SEQUENCE</scope>
    <source>
        <strain evidence="2">VIS</strain>
    </source>
</reference>
<keyword evidence="1" id="KW-0472">Membrane</keyword>
<accession>A0ABY5TXN0</accession>